<organism evidence="8 9">
    <name type="scientific">Marinobacter suaedae</name>
    <dbReference type="NCBI Taxonomy" id="3057675"/>
    <lineage>
        <taxon>Bacteria</taxon>
        <taxon>Pseudomonadati</taxon>
        <taxon>Pseudomonadota</taxon>
        <taxon>Gammaproteobacteria</taxon>
        <taxon>Pseudomonadales</taxon>
        <taxon>Marinobacteraceae</taxon>
        <taxon>Marinobacter</taxon>
    </lineage>
</organism>
<feature type="transmembrane region" description="Helical" evidence="6">
    <location>
        <begin position="182"/>
        <end position="204"/>
    </location>
</feature>
<proteinExistence type="predicted"/>
<feature type="transmembrane region" description="Helical" evidence="6">
    <location>
        <begin position="391"/>
        <end position="415"/>
    </location>
</feature>
<comment type="subcellular location">
    <subcellularLocation>
        <location evidence="1">Cell membrane</location>
        <topology evidence="1">Multi-pass membrane protein</topology>
    </subcellularLocation>
</comment>
<feature type="transmembrane region" description="Helical" evidence="6">
    <location>
        <begin position="628"/>
        <end position="649"/>
    </location>
</feature>
<evidence type="ECO:0000259" key="7">
    <source>
        <dbReference type="Pfam" id="PF02687"/>
    </source>
</evidence>
<evidence type="ECO:0000256" key="3">
    <source>
        <dbReference type="ARBA" id="ARBA00022692"/>
    </source>
</evidence>
<evidence type="ECO:0000256" key="6">
    <source>
        <dbReference type="SAM" id="Phobius"/>
    </source>
</evidence>
<keyword evidence="3 6" id="KW-0812">Transmembrane</keyword>
<dbReference type="PANTHER" id="PTHR30287">
    <property type="entry name" value="MEMBRANE COMPONENT OF PREDICTED ABC SUPERFAMILY METABOLITE UPTAKE TRANSPORTER"/>
    <property type="match status" value="1"/>
</dbReference>
<feature type="transmembrane region" description="Helical" evidence="6">
    <location>
        <begin position="720"/>
        <end position="739"/>
    </location>
</feature>
<keyword evidence="4 6" id="KW-1133">Transmembrane helix</keyword>
<dbReference type="EMBL" id="JAUMIS010000001">
    <property type="protein sequence ID" value="MDO3721568.1"/>
    <property type="molecule type" value="Genomic_DNA"/>
</dbReference>
<feature type="transmembrane region" description="Helical" evidence="6">
    <location>
        <begin position="238"/>
        <end position="260"/>
    </location>
</feature>
<dbReference type="Proteomes" id="UP001168640">
    <property type="component" value="Unassembled WGS sequence"/>
</dbReference>
<feature type="transmembrane region" description="Helical" evidence="6">
    <location>
        <begin position="342"/>
        <end position="365"/>
    </location>
</feature>
<dbReference type="InterPro" id="IPR003838">
    <property type="entry name" value="ABC3_permease_C"/>
</dbReference>
<feature type="transmembrane region" description="Helical" evidence="6">
    <location>
        <begin position="280"/>
        <end position="299"/>
    </location>
</feature>
<dbReference type="PANTHER" id="PTHR30287:SF2">
    <property type="entry name" value="BLL1001 PROTEIN"/>
    <property type="match status" value="1"/>
</dbReference>
<reference evidence="8" key="1">
    <citation type="submission" date="2023-07" db="EMBL/GenBank/DDBJ databases">
        <title>Marinobacter sp. chi1 genome sequencing and assembly.</title>
        <authorList>
            <person name="Park S."/>
        </authorList>
    </citation>
    <scope>NUCLEOTIDE SEQUENCE</scope>
    <source>
        <strain evidence="8">Chi1</strain>
    </source>
</reference>
<accession>A0ABT8W075</accession>
<evidence type="ECO:0000313" key="9">
    <source>
        <dbReference type="Proteomes" id="UP001168640"/>
    </source>
</evidence>
<evidence type="ECO:0000256" key="2">
    <source>
        <dbReference type="ARBA" id="ARBA00022475"/>
    </source>
</evidence>
<feature type="domain" description="ABC3 transporter permease C-terminal" evidence="7">
    <location>
        <begin position="189"/>
        <end position="295"/>
    </location>
</feature>
<evidence type="ECO:0000256" key="1">
    <source>
        <dbReference type="ARBA" id="ARBA00004651"/>
    </source>
</evidence>
<evidence type="ECO:0000313" key="8">
    <source>
        <dbReference type="EMBL" id="MDO3721568.1"/>
    </source>
</evidence>
<keyword evidence="5 6" id="KW-0472">Membrane</keyword>
<feature type="transmembrane region" description="Helical" evidence="6">
    <location>
        <begin position="319"/>
        <end position="336"/>
    </location>
</feature>
<feature type="domain" description="ABC3 transporter permease C-terminal" evidence="7">
    <location>
        <begin position="628"/>
        <end position="743"/>
    </location>
</feature>
<gene>
    <name evidence="8" type="ORF">QVZ43_07510</name>
</gene>
<evidence type="ECO:0000256" key="5">
    <source>
        <dbReference type="ARBA" id="ARBA00023136"/>
    </source>
</evidence>
<evidence type="ECO:0000256" key="4">
    <source>
        <dbReference type="ARBA" id="ARBA00022989"/>
    </source>
</evidence>
<sequence length="761" mass="82509">MNPFLAQILHYRRHPFQLLALVIMILVATMLWSAVSQLTAQARTSLGQSEQALGTRYQVQRADGQPVTVEDFVTLRRDGACVMPWLEVDSSTRAGRIVGIDPLSVACFADDTVPGALQGSPLDGQPFMDIGEAASLARTEPEAAERLYLIGADSISPANLSQGYRLTDFSTGPETGELGESFLLNLDALAVLVLLITALLLRSVHQLGMAQRRASFALLFRYGVPHSSIRLGLFLETLTLALVCVLPGVALGLWLANGLAGGFGQAMASLFDTPVYAGQGNHWLSIALVMAGVVLGVCLLDELAPRLTSVSDSLKQRQVPIAAGVLVLGLGLVWAGKSLPVVFLAVGLVFLGAGFLAPGMVAGIARWRARSATDPLNLWQYAELDVLARRLAFPLVALQFALALVLAVQALVTVFESTFDDWLSQRLAADYYVEVPPSADSTSAASWLASRPDLVEPGAWHRVVRGRTELALPEQGKPRGIDVFSVGPVSETLHQWQFLDATDAPWAAFSRGEGLMVNEQLAMREAVSVGDTLSLAWGDQTVTLSVLAIYADYGRPAGEVLLPMDRLPDTFSAAFESLSVSLAPARLHELERGLKTVWQVEDVVIRDNGRIKTLAHEVFDQTFLLTRLITFVTLLLAAVSLLIMGWVFFSTRAWYYQLLTVWGLGQREVTFRLARLAVGLTGGIVLLALPLGIWLTWVLVQRINPVAFGWSLPMAVYPGFWLELGVLSLLIGLSIAGLMRWQLHHAHSRPLSASDVTGGER</sequence>
<keyword evidence="2" id="KW-1003">Cell membrane</keyword>
<dbReference type="RefSeq" id="WP_302909429.1">
    <property type="nucleotide sequence ID" value="NZ_JAUMIS010000001.1"/>
</dbReference>
<protein>
    <submittedName>
        <fullName evidence="8">ABC transporter permease</fullName>
    </submittedName>
</protein>
<name>A0ABT8W075_9GAMM</name>
<dbReference type="InterPro" id="IPR038766">
    <property type="entry name" value="Membrane_comp_ABC_pdt"/>
</dbReference>
<feature type="transmembrane region" description="Helical" evidence="6">
    <location>
        <begin position="676"/>
        <end position="700"/>
    </location>
</feature>
<feature type="transmembrane region" description="Helical" evidence="6">
    <location>
        <begin position="16"/>
        <end position="35"/>
    </location>
</feature>
<comment type="caution">
    <text evidence="8">The sequence shown here is derived from an EMBL/GenBank/DDBJ whole genome shotgun (WGS) entry which is preliminary data.</text>
</comment>
<dbReference type="Pfam" id="PF02687">
    <property type="entry name" value="FtsX"/>
    <property type="match status" value="2"/>
</dbReference>
<keyword evidence="9" id="KW-1185">Reference proteome</keyword>